<gene>
    <name evidence="1" type="primary">Dper\GL24083</name>
    <name evidence="1" type="ORF">Dper_GL24083</name>
</gene>
<keyword evidence="2" id="KW-1185">Reference proteome</keyword>
<dbReference type="Proteomes" id="UP000008744">
    <property type="component" value="Unassembled WGS sequence"/>
</dbReference>
<name>B4G3C5_DROPE</name>
<protein>
    <submittedName>
        <fullName evidence="1">GL24083</fullName>
    </submittedName>
</protein>
<dbReference type="AlphaFoldDB" id="B4G3C5"/>
<dbReference type="EMBL" id="CH479179">
    <property type="protein sequence ID" value="EDW24307.1"/>
    <property type="molecule type" value="Genomic_DNA"/>
</dbReference>
<evidence type="ECO:0000313" key="1">
    <source>
        <dbReference type="EMBL" id="EDW24307.1"/>
    </source>
</evidence>
<organism evidence="2">
    <name type="scientific">Drosophila persimilis</name>
    <name type="common">Fruit fly</name>
    <dbReference type="NCBI Taxonomy" id="7234"/>
    <lineage>
        <taxon>Eukaryota</taxon>
        <taxon>Metazoa</taxon>
        <taxon>Ecdysozoa</taxon>
        <taxon>Arthropoda</taxon>
        <taxon>Hexapoda</taxon>
        <taxon>Insecta</taxon>
        <taxon>Pterygota</taxon>
        <taxon>Neoptera</taxon>
        <taxon>Endopterygota</taxon>
        <taxon>Diptera</taxon>
        <taxon>Brachycera</taxon>
        <taxon>Muscomorpha</taxon>
        <taxon>Ephydroidea</taxon>
        <taxon>Drosophilidae</taxon>
        <taxon>Drosophila</taxon>
        <taxon>Sophophora</taxon>
    </lineage>
</organism>
<sequence length="63" mass="7349">MRRAPLFTPLERDFNDDEDYGDDDAVEDQWIERLPKPQPKTKTKSKVAAGIGVLVYHFRCYCC</sequence>
<evidence type="ECO:0000313" key="2">
    <source>
        <dbReference type="Proteomes" id="UP000008744"/>
    </source>
</evidence>
<accession>B4G3C5</accession>
<proteinExistence type="predicted"/>
<dbReference type="HOGENOM" id="CLU_2888099_0_0_1"/>
<reference evidence="1 2" key="1">
    <citation type="journal article" date="2007" name="Nature">
        <title>Evolution of genes and genomes on the Drosophila phylogeny.</title>
        <authorList>
            <consortium name="Drosophila 12 Genomes Consortium"/>
            <person name="Clark A.G."/>
            <person name="Eisen M.B."/>
            <person name="Smith D.R."/>
            <person name="Bergman C.M."/>
            <person name="Oliver B."/>
            <person name="Markow T.A."/>
            <person name="Kaufman T.C."/>
            <person name="Kellis M."/>
            <person name="Gelbart W."/>
            <person name="Iyer V.N."/>
            <person name="Pollard D.A."/>
            <person name="Sackton T.B."/>
            <person name="Larracuente A.M."/>
            <person name="Singh N.D."/>
            <person name="Abad J.P."/>
            <person name="Abt D.N."/>
            <person name="Adryan B."/>
            <person name="Aguade M."/>
            <person name="Akashi H."/>
            <person name="Anderson W.W."/>
            <person name="Aquadro C.F."/>
            <person name="Ardell D.H."/>
            <person name="Arguello R."/>
            <person name="Artieri C.G."/>
            <person name="Barbash D.A."/>
            <person name="Barker D."/>
            <person name="Barsanti P."/>
            <person name="Batterham P."/>
            <person name="Batzoglou S."/>
            <person name="Begun D."/>
            <person name="Bhutkar A."/>
            <person name="Blanco E."/>
            <person name="Bosak S.A."/>
            <person name="Bradley R.K."/>
            <person name="Brand A.D."/>
            <person name="Brent M.R."/>
            <person name="Brooks A.N."/>
            <person name="Brown R.H."/>
            <person name="Butlin R.K."/>
            <person name="Caggese C."/>
            <person name="Calvi B.R."/>
            <person name="Bernardo de Carvalho A."/>
            <person name="Caspi A."/>
            <person name="Castrezana S."/>
            <person name="Celniker S.E."/>
            <person name="Chang J.L."/>
            <person name="Chapple C."/>
            <person name="Chatterji S."/>
            <person name="Chinwalla A."/>
            <person name="Civetta A."/>
            <person name="Clifton S.W."/>
            <person name="Comeron J.M."/>
            <person name="Costello J.C."/>
            <person name="Coyne J.A."/>
            <person name="Daub J."/>
            <person name="David R.G."/>
            <person name="Delcher A.L."/>
            <person name="Delehaunty K."/>
            <person name="Do C.B."/>
            <person name="Ebling H."/>
            <person name="Edwards K."/>
            <person name="Eickbush T."/>
            <person name="Evans J.D."/>
            <person name="Filipski A."/>
            <person name="Findeiss S."/>
            <person name="Freyhult E."/>
            <person name="Fulton L."/>
            <person name="Fulton R."/>
            <person name="Garcia A.C."/>
            <person name="Gardiner A."/>
            <person name="Garfield D.A."/>
            <person name="Garvin B.E."/>
            <person name="Gibson G."/>
            <person name="Gilbert D."/>
            <person name="Gnerre S."/>
            <person name="Godfrey J."/>
            <person name="Good R."/>
            <person name="Gotea V."/>
            <person name="Gravely B."/>
            <person name="Greenberg A.J."/>
            <person name="Griffiths-Jones S."/>
            <person name="Gross S."/>
            <person name="Guigo R."/>
            <person name="Gustafson E.A."/>
            <person name="Haerty W."/>
            <person name="Hahn M.W."/>
            <person name="Halligan D.L."/>
            <person name="Halpern A.L."/>
            <person name="Halter G.M."/>
            <person name="Han M.V."/>
            <person name="Heger A."/>
            <person name="Hillier L."/>
            <person name="Hinrichs A.S."/>
            <person name="Holmes I."/>
            <person name="Hoskins R.A."/>
            <person name="Hubisz M.J."/>
            <person name="Hultmark D."/>
            <person name="Huntley M.A."/>
            <person name="Jaffe D.B."/>
            <person name="Jagadeeshan S."/>
            <person name="Jeck W.R."/>
            <person name="Johnson J."/>
            <person name="Jones C.D."/>
            <person name="Jordan W.C."/>
            <person name="Karpen G.H."/>
            <person name="Kataoka E."/>
            <person name="Keightley P.D."/>
            <person name="Kheradpour P."/>
            <person name="Kirkness E.F."/>
            <person name="Koerich L.B."/>
            <person name="Kristiansen K."/>
            <person name="Kudrna D."/>
            <person name="Kulathinal R.J."/>
            <person name="Kumar S."/>
            <person name="Kwok R."/>
            <person name="Lander E."/>
            <person name="Langley C.H."/>
            <person name="Lapoint R."/>
            <person name="Lazzaro B.P."/>
            <person name="Lee S.J."/>
            <person name="Levesque L."/>
            <person name="Li R."/>
            <person name="Lin C.F."/>
            <person name="Lin M.F."/>
            <person name="Lindblad-Toh K."/>
            <person name="Llopart A."/>
            <person name="Long M."/>
            <person name="Low L."/>
            <person name="Lozovsky E."/>
            <person name="Lu J."/>
            <person name="Luo M."/>
            <person name="Machado C.A."/>
            <person name="Makalowski W."/>
            <person name="Marzo M."/>
            <person name="Matsuda M."/>
            <person name="Matzkin L."/>
            <person name="McAllister B."/>
            <person name="McBride C.S."/>
            <person name="McKernan B."/>
            <person name="McKernan K."/>
            <person name="Mendez-Lago M."/>
            <person name="Minx P."/>
            <person name="Mollenhauer M.U."/>
            <person name="Montooth K."/>
            <person name="Mount S.M."/>
            <person name="Mu X."/>
            <person name="Myers E."/>
            <person name="Negre B."/>
            <person name="Newfeld S."/>
            <person name="Nielsen R."/>
            <person name="Noor M.A."/>
            <person name="O'Grady P."/>
            <person name="Pachter L."/>
            <person name="Papaceit M."/>
            <person name="Parisi M.J."/>
            <person name="Parisi M."/>
            <person name="Parts L."/>
            <person name="Pedersen J.S."/>
            <person name="Pesole G."/>
            <person name="Phillippy A.M."/>
            <person name="Ponting C.P."/>
            <person name="Pop M."/>
            <person name="Porcelli D."/>
            <person name="Powell J.R."/>
            <person name="Prohaska S."/>
            <person name="Pruitt K."/>
            <person name="Puig M."/>
            <person name="Quesneville H."/>
            <person name="Ram K.R."/>
            <person name="Rand D."/>
            <person name="Rasmussen M.D."/>
            <person name="Reed L.K."/>
            <person name="Reenan R."/>
            <person name="Reily A."/>
            <person name="Remington K.A."/>
            <person name="Rieger T.T."/>
            <person name="Ritchie M.G."/>
            <person name="Robin C."/>
            <person name="Rogers Y.H."/>
            <person name="Rohde C."/>
            <person name="Rozas J."/>
            <person name="Rubenfield M.J."/>
            <person name="Ruiz A."/>
            <person name="Russo S."/>
            <person name="Salzberg S.L."/>
            <person name="Sanchez-Gracia A."/>
            <person name="Saranga D.J."/>
            <person name="Sato H."/>
            <person name="Schaeffer S.W."/>
            <person name="Schatz M.C."/>
            <person name="Schlenke T."/>
            <person name="Schwartz R."/>
            <person name="Segarra C."/>
            <person name="Singh R.S."/>
            <person name="Sirot L."/>
            <person name="Sirota M."/>
            <person name="Sisneros N.B."/>
            <person name="Smith C.D."/>
            <person name="Smith T.F."/>
            <person name="Spieth J."/>
            <person name="Stage D.E."/>
            <person name="Stark A."/>
            <person name="Stephan W."/>
            <person name="Strausberg R.L."/>
            <person name="Strempel S."/>
            <person name="Sturgill D."/>
            <person name="Sutton G."/>
            <person name="Sutton G.G."/>
            <person name="Tao W."/>
            <person name="Teichmann S."/>
            <person name="Tobari Y.N."/>
            <person name="Tomimura Y."/>
            <person name="Tsolas J.M."/>
            <person name="Valente V.L."/>
            <person name="Venter E."/>
            <person name="Venter J.C."/>
            <person name="Vicario S."/>
            <person name="Vieira F.G."/>
            <person name="Vilella A.J."/>
            <person name="Villasante A."/>
            <person name="Walenz B."/>
            <person name="Wang J."/>
            <person name="Wasserman M."/>
            <person name="Watts T."/>
            <person name="Wilson D."/>
            <person name="Wilson R.K."/>
            <person name="Wing R.A."/>
            <person name="Wolfner M.F."/>
            <person name="Wong A."/>
            <person name="Wong G.K."/>
            <person name="Wu C.I."/>
            <person name="Wu G."/>
            <person name="Yamamoto D."/>
            <person name="Yang H.P."/>
            <person name="Yang S.P."/>
            <person name="Yorke J.A."/>
            <person name="Yoshida K."/>
            <person name="Zdobnov E."/>
            <person name="Zhang P."/>
            <person name="Zhang Y."/>
            <person name="Zimin A.V."/>
            <person name="Baldwin J."/>
            <person name="Abdouelleil A."/>
            <person name="Abdulkadir J."/>
            <person name="Abebe A."/>
            <person name="Abera B."/>
            <person name="Abreu J."/>
            <person name="Acer S.C."/>
            <person name="Aftuck L."/>
            <person name="Alexander A."/>
            <person name="An P."/>
            <person name="Anderson E."/>
            <person name="Anderson S."/>
            <person name="Arachi H."/>
            <person name="Azer M."/>
            <person name="Bachantsang P."/>
            <person name="Barry A."/>
            <person name="Bayul T."/>
            <person name="Berlin A."/>
            <person name="Bessette D."/>
            <person name="Bloom T."/>
            <person name="Blye J."/>
            <person name="Boguslavskiy L."/>
            <person name="Bonnet C."/>
            <person name="Boukhgalter B."/>
            <person name="Bourzgui I."/>
            <person name="Brown A."/>
            <person name="Cahill P."/>
            <person name="Channer S."/>
            <person name="Cheshatsang Y."/>
            <person name="Chuda L."/>
            <person name="Citroen M."/>
            <person name="Collymore A."/>
            <person name="Cooke P."/>
            <person name="Costello M."/>
            <person name="D'Aco K."/>
            <person name="Daza R."/>
            <person name="De Haan G."/>
            <person name="DeGray S."/>
            <person name="DeMaso C."/>
            <person name="Dhargay N."/>
            <person name="Dooley K."/>
            <person name="Dooley E."/>
            <person name="Doricent M."/>
            <person name="Dorje P."/>
            <person name="Dorjee K."/>
            <person name="Dupes A."/>
            <person name="Elong R."/>
            <person name="Falk J."/>
            <person name="Farina A."/>
            <person name="Faro S."/>
            <person name="Ferguson D."/>
            <person name="Fisher S."/>
            <person name="Foley C.D."/>
            <person name="Franke A."/>
            <person name="Friedrich D."/>
            <person name="Gadbois L."/>
            <person name="Gearin G."/>
            <person name="Gearin C.R."/>
            <person name="Giannoukos G."/>
            <person name="Goode T."/>
            <person name="Graham J."/>
            <person name="Grandbois E."/>
            <person name="Grewal S."/>
            <person name="Gyaltsen K."/>
            <person name="Hafez N."/>
            <person name="Hagos B."/>
            <person name="Hall J."/>
            <person name="Henson C."/>
            <person name="Hollinger A."/>
            <person name="Honan T."/>
            <person name="Huard M.D."/>
            <person name="Hughes L."/>
            <person name="Hurhula B."/>
            <person name="Husby M.E."/>
            <person name="Kamat A."/>
            <person name="Kanga B."/>
            <person name="Kashin S."/>
            <person name="Khazanovich D."/>
            <person name="Kisner P."/>
            <person name="Lance K."/>
            <person name="Lara M."/>
            <person name="Lee W."/>
            <person name="Lennon N."/>
            <person name="Letendre F."/>
            <person name="LeVine R."/>
            <person name="Lipovsky A."/>
            <person name="Liu X."/>
            <person name="Liu J."/>
            <person name="Liu S."/>
            <person name="Lokyitsang T."/>
            <person name="Lokyitsang Y."/>
            <person name="Lubonja R."/>
            <person name="Lui A."/>
            <person name="MacDonald P."/>
            <person name="Magnisalis V."/>
            <person name="Maru K."/>
            <person name="Matthews C."/>
            <person name="McCusker W."/>
            <person name="McDonough S."/>
            <person name="Mehta T."/>
            <person name="Meldrim J."/>
            <person name="Meneus L."/>
            <person name="Mihai O."/>
            <person name="Mihalev A."/>
            <person name="Mihova T."/>
            <person name="Mittelman R."/>
            <person name="Mlenga V."/>
            <person name="Montmayeur A."/>
            <person name="Mulrain L."/>
            <person name="Navidi A."/>
            <person name="Naylor J."/>
            <person name="Negash T."/>
            <person name="Nguyen T."/>
            <person name="Nguyen N."/>
            <person name="Nicol R."/>
            <person name="Norbu C."/>
            <person name="Norbu N."/>
            <person name="Novod N."/>
            <person name="O'Neill B."/>
            <person name="Osman S."/>
            <person name="Markiewicz E."/>
            <person name="Oyono O.L."/>
            <person name="Patti C."/>
            <person name="Phunkhang P."/>
            <person name="Pierre F."/>
            <person name="Priest M."/>
            <person name="Raghuraman S."/>
            <person name="Rege F."/>
            <person name="Reyes R."/>
            <person name="Rise C."/>
            <person name="Rogov P."/>
            <person name="Ross K."/>
            <person name="Ryan E."/>
            <person name="Settipalli S."/>
            <person name="Shea T."/>
            <person name="Sherpa N."/>
            <person name="Shi L."/>
            <person name="Shih D."/>
            <person name="Sparrow T."/>
            <person name="Spaulding J."/>
            <person name="Stalker J."/>
            <person name="Stange-Thomann N."/>
            <person name="Stavropoulos S."/>
            <person name="Stone C."/>
            <person name="Strader C."/>
            <person name="Tesfaye S."/>
            <person name="Thomson T."/>
            <person name="Thoulutsang Y."/>
            <person name="Thoulutsang D."/>
            <person name="Topham K."/>
            <person name="Topping I."/>
            <person name="Tsamla T."/>
            <person name="Vassiliev H."/>
            <person name="Vo A."/>
            <person name="Wangchuk T."/>
            <person name="Wangdi T."/>
            <person name="Weiand M."/>
            <person name="Wilkinson J."/>
            <person name="Wilson A."/>
            <person name="Yadav S."/>
            <person name="Young G."/>
            <person name="Yu Q."/>
            <person name="Zembek L."/>
            <person name="Zhong D."/>
            <person name="Zimmer A."/>
            <person name="Zwirko Z."/>
            <person name="Jaffe D.B."/>
            <person name="Alvarez P."/>
            <person name="Brockman W."/>
            <person name="Butler J."/>
            <person name="Chin C."/>
            <person name="Gnerre S."/>
            <person name="Grabherr M."/>
            <person name="Kleber M."/>
            <person name="Mauceli E."/>
            <person name="MacCallum I."/>
        </authorList>
    </citation>
    <scope>NUCLEOTIDE SEQUENCE [LARGE SCALE GENOMIC DNA]</scope>
    <source>
        <strain evidence="2">MSH-3 / Tucson 14011-0111.49</strain>
    </source>
</reference>